<protein>
    <submittedName>
        <fullName evidence="3">PrsW family intramembrane metalloprotease</fullName>
    </submittedName>
</protein>
<keyword evidence="3" id="KW-0482">Metalloprotease</keyword>
<feature type="transmembrane region" description="Helical" evidence="2">
    <location>
        <begin position="232"/>
        <end position="249"/>
    </location>
</feature>
<sequence length="452" mass="48567">MPALDTKAILEGRKPGRHSVGLIIGITISVLCVIVMLAYLLLGGLAGGGATGALGFVISLVAAIIPVTILIPLILLLDRLEPEPGSMLLFAFLWGAGVAVLVSLILNTMGMELYTVPLFGADLGSYLSAAVGAPLVEESAKGVVLLLLLWRRRHEIDSYTDGVVYAGMVATGFAFTENISYFLSSFFEQGVGGLVFTFVLRGLIAPFGHPLYTAMIGLGVAHVAINRGAARFFAPVAGWFAAMLLHGLWNGSTIFGYLGLGVAYVVLFCVLVSLIGIAVQDRRRQVSAISRYLPPYIPTGLVTPADIQMLSSMGGRRRARSWAQRTAGQRGRKAMEDYQLAATELALLHQRLDRGVARPEWWHRRDSFLALMHVAREAFMGRVQQPVAPVWASAPTDSGFLKRSDFAHVIERAQAQRAAGGAPHPGPGQQPPATGWPPPQQPPQPPNRPPGW</sequence>
<dbReference type="Pfam" id="PF13367">
    <property type="entry name" value="PrsW-protease"/>
    <property type="match status" value="1"/>
</dbReference>
<gene>
    <name evidence="3" type="ORF">ACFQRF_22410</name>
</gene>
<keyword evidence="2" id="KW-0812">Transmembrane</keyword>
<dbReference type="EMBL" id="JBHTBH010000012">
    <property type="protein sequence ID" value="MFC7330485.1"/>
    <property type="molecule type" value="Genomic_DNA"/>
</dbReference>
<feature type="transmembrane region" description="Helical" evidence="2">
    <location>
        <begin position="20"/>
        <end position="42"/>
    </location>
</feature>
<dbReference type="PANTHER" id="PTHR36844:SF1">
    <property type="entry name" value="PROTEASE PRSW"/>
    <property type="match status" value="1"/>
</dbReference>
<keyword evidence="2" id="KW-1133">Transmembrane helix</keyword>
<evidence type="ECO:0000256" key="1">
    <source>
        <dbReference type="SAM" id="MobiDB-lite"/>
    </source>
</evidence>
<dbReference type="RefSeq" id="WP_379873129.1">
    <property type="nucleotide sequence ID" value="NZ_JBHTBH010000012.1"/>
</dbReference>
<feature type="transmembrane region" description="Helical" evidence="2">
    <location>
        <begin position="126"/>
        <end position="150"/>
    </location>
</feature>
<dbReference type="Proteomes" id="UP001596540">
    <property type="component" value="Unassembled WGS sequence"/>
</dbReference>
<comment type="caution">
    <text evidence="3">The sequence shown here is derived from an EMBL/GenBank/DDBJ whole genome shotgun (WGS) entry which is preliminary data.</text>
</comment>
<feature type="compositionally biased region" description="Pro residues" evidence="1">
    <location>
        <begin position="424"/>
        <end position="452"/>
    </location>
</feature>
<feature type="region of interest" description="Disordered" evidence="1">
    <location>
        <begin position="414"/>
        <end position="452"/>
    </location>
</feature>
<proteinExistence type="predicted"/>
<dbReference type="InterPro" id="IPR026898">
    <property type="entry name" value="PrsW"/>
</dbReference>
<keyword evidence="3" id="KW-0378">Hydrolase</keyword>
<organism evidence="3 4">
    <name type="scientific">Marinactinospora rubrisoli</name>
    <dbReference type="NCBI Taxonomy" id="2715399"/>
    <lineage>
        <taxon>Bacteria</taxon>
        <taxon>Bacillati</taxon>
        <taxon>Actinomycetota</taxon>
        <taxon>Actinomycetes</taxon>
        <taxon>Streptosporangiales</taxon>
        <taxon>Nocardiopsidaceae</taxon>
        <taxon>Marinactinospora</taxon>
    </lineage>
</organism>
<dbReference type="PANTHER" id="PTHR36844">
    <property type="entry name" value="PROTEASE PRSW"/>
    <property type="match status" value="1"/>
</dbReference>
<reference evidence="4" key="1">
    <citation type="journal article" date="2019" name="Int. J. Syst. Evol. Microbiol.">
        <title>The Global Catalogue of Microorganisms (GCM) 10K type strain sequencing project: providing services to taxonomists for standard genome sequencing and annotation.</title>
        <authorList>
            <consortium name="The Broad Institute Genomics Platform"/>
            <consortium name="The Broad Institute Genome Sequencing Center for Infectious Disease"/>
            <person name="Wu L."/>
            <person name="Ma J."/>
        </authorList>
    </citation>
    <scope>NUCLEOTIDE SEQUENCE [LARGE SCALE GENOMIC DNA]</scope>
    <source>
        <strain evidence="4">CGMCC 4.7382</strain>
    </source>
</reference>
<feature type="transmembrane region" description="Helical" evidence="2">
    <location>
        <begin position="162"/>
        <end position="183"/>
    </location>
</feature>
<feature type="transmembrane region" description="Helical" evidence="2">
    <location>
        <begin position="54"/>
        <end position="76"/>
    </location>
</feature>
<feature type="transmembrane region" description="Helical" evidence="2">
    <location>
        <begin position="203"/>
        <end position="225"/>
    </location>
</feature>
<evidence type="ECO:0000313" key="3">
    <source>
        <dbReference type="EMBL" id="MFC7330485.1"/>
    </source>
</evidence>
<keyword evidence="4" id="KW-1185">Reference proteome</keyword>
<feature type="transmembrane region" description="Helical" evidence="2">
    <location>
        <begin position="88"/>
        <end position="106"/>
    </location>
</feature>
<evidence type="ECO:0000256" key="2">
    <source>
        <dbReference type="SAM" id="Phobius"/>
    </source>
</evidence>
<name>A0ABW2KM98_9ACTN</name>
<accession>A0ABW2KM98</accession>
<keyword evidence="3" id="KW-0645">Protease</keyword>
<dbReference type="GO" id="GO:0008237">
    <property type="term" value="F:metallopeptidase activity"/>
    <property type="evidence" value="ECO:0007669"/>
    <property type="project" value="UniProtKB-KW"/>
</dbReference>
<keyword evidence="2" id="KW-0472">Membrane</keyword>
<evidence type="ECO:0000313" key="4">
    <source>
        <dbReference type="Proteomes" id="UP001596540"/>
    </source>
</evidence>
<feature type="transmembrane region" description="Helical" evidence="2">
    <location>
        <begin position="255"/>
        <end position="279"/>
    </location>
</feature>